<gene>
    <name evidence="3" type="ORF">HYPSUDRAFT_72861</name>
</gene>
<evidence type="ECO:0000256" key="2">
    <source>
        <dbReference type="SAM" id="Phobius"/>
    </source>
</evidence>
<dbReference type="OMA" id="ENMALTH"/>
<evidence type="ECO:0000313" key="3">
    <source>
        <dbReference type="EMBL" id="KJA13787.1"/>
    </source>
</evidence>
<sequence length="856" mass="94594">MQCNWQPLARLAFRGFARPWPPSRTIHTSLKTTPPPWPTVSKTPLHSPSSFRLLTHRRLSSAVQLSHSSKFTTPPPPEILNINTDRTKALDPTEPSFTPAEVGRSAAQAVRQSVREGNFPDALIIVRSLYYARLGPGGIRTSEPVRRFLTEIESSPIPFNRAVSPRLPAHALLHALVRRGEHQNAAKLAQQMLESGTNVRSASMAAVLRGLRDAALNSPPTVLEPIAPLPRPGASRMQPHMRGNAELTGAALMLVQAARGARQRSTRRMYRYLITLCIINGEIILGSLVFGVMLREWQARQQAEIAIPAAAPLVDAAAPPPRLCDMNELLTFINWNLSAPQTDDSSRAAFSASLQALANLAHAMDKRYLALNLESLIAAIYRCPRTKEKVWIPGKKPGSPAVQVDGYQYLHATLDRLILSLPKRDYDGGPVGSGDQSAKSGEDVIQPLNPRAYNSLLNYALRHRHALSRADIVLTRMLQHPDAHLAENMALTHNIMDRARNDWPKTTIDKMEAAIGLAPPGADVISALLDAPDAELDKHALSTQITTLVRLGQLGDIVSVLPKMLPGLYPPQTPHGTPFEESLKMKARHRESGLARAVALGPVVFSTLLHALRKLGKTGLAEDVFLYGLEAEARSFEAEGHATVLRPWCLPVQAYTTMIQVYNDERGRGKKLYVVGWGLTDDGTRIEWSQQRARVHRADLARKMIVLMYRTMMAAPSTITSRLAELDALAAQGRCTVEIARRQLEPPVPDAWFFENLVDIFIGRPADRMFPGVLKAMAEHGFEMSARAARVLRETWGEDTVREVLAARPEGECVARNMRPVGMSSEIREGGARVKLGWKQWAMKKVPLSKEEEKII</sequence>
<dbReference type="AlphaFoldDB" id="A0A0D2KGW4"/>
<proteinExistence type="predicted"/>
<reference evidence="4" key="1">
    <citation type="submission" date="2014-04" db="EMBL/GenBank/DDBJ databases">
        <title>Evolutionary Origins and Diversification of the Mycorrhizal Mutualists.</title>
        <authorList>
            <consortium name="DOE Joint Genome Institute"/>
            <consortium name="Mycorrhizal Genomics Consortium"/>
            <person name="Kohler A."/>
            <person name="Kuo A."/>
            <person name="Nagy L.G."/>
            <person name="Floudas D."/>
            <person name="Copeland A."/>
            <person name="Barry K.W."/>
            <person name="Cichocki N."/>
            <person name="Veneault-Fourrey C."/>
            <person name="LaButti K."/>
            <person name="Lindquist E.A."/>
            <person name="Lipzen A."/>
            <person name="Lundell T."/>
            <person name="Morin E."/>
            <person name="Murat C."/>
            <person name="Riley R."/>
            <person name="Ohm R."/>
            <person name="Sun H."/>
            <person name="Tunlid A."/>
            <person name="Henrissat B."/>
            <person name="Grigoriev I.V."/>
            <person name="Hibbett D.S."/>
            <person name="Martin F."/>
        </authorList>
    </citation>
    <scope>NUCLEOTIDE SEQUENCE [LARGE SCALE GENOMIC DNA]</scope>
    <source>
        <strain evidence="4">FD-334 SS-4</strain>
    </source>
</reference>
<keyword evidence="2" id="KW-1133">Transmembrane helix</keyword>
<keyword evidence="2" id="KW-0472">Membrane</keyword>
<keyword evidence="4" id="KW-1185">Reference proteome</keyword>
<accession>A0A0D2KGW4</accession>
<evidence type="ECO:0000256" key="1">
    <source>
        <dbReference type="SAM" id="MobiDB-lite"/>
    </source>
</evidence>
<dbReference type="OrthoDB" id="2554293at2759"/>
<evidence type="ECO:0000313" key="4">
    <source>
        <dbReference type="Proteomes" id="UP000054270"/>
    </source>
</evidence>
<dbReference type="STRING" id="945553.A0A0D2KGW4"/>
<feature type="transmembrane region" description="Helical" evidence="2">
    <location>
        <begin position="272"/>
        <end position="294"/>
    </location>
</feature>
<feature type="region of interest" description="Disordered" evidence="1">
    <location>
        <begin position="24"/>
        <end position="44"/>
    </location>
</feature>
<keyword evidence="2" id="KW-0812">Transmembrane</keyword>
<dbReference type="EMBL" id="KN817713">
    <property type="protein sequence ID" value="KJA13787.1"/>
    <property type="molecule type" value="Genomic_DNA"/>
</dbReference>
<organism evidence="3 4">
    <name type="scientific">Hypholoma sublateritium (strain FD-334 SS-4)</name>
    <dbReference type="NCBI Taxonomy" id="945553"/>
    <lineage>
        <taxon>Eukaryota</taxon>
        <taxon>Fungi</taxon>
        <taxon>Dikarya</taxon>
        <taxon>Basidiomycota</taxon>
        <taxon>Agaricomycotina</taxon>
        <taxon>Agaricomycetes</taxon>
        <taxon>Agaricomycetidae</taxon>
        <taxon>Agaricales</taxon>
        <taxon>Agaricineae</taxon>
        <taxon>Strophariaceae</taxon>
        <taxon>Hypholoma</taxon>
    </lineage>
</organism>
<protein>
    <submittedName>
        <fullName evidence="3">Uncharacterized protein</fullName>
    </submittedName>
</protein>
<name>A0A0D2KGW4_HYPSF</name>
<dbReference type="Proteomes" id="UP000054270">
    <property type="component" value="Unassembled WGS sequence"/>
</dbReference>